<feature type="coiled-coil region" evidence="1">
    <location>
        <begin position="203"/>
        <end position="251"/>
    </location>
</feature>
<organism evidence="2 3">
    <name type="scientific">Temnothorax curvispinosus</name>
    <dbReference type="NCBI Taxonomy" id="300111"/>
    <lineage>
        <taxon>Eukaryota</taxon>
        <taxon>Metazoa</taxon>
        <taxon>Ecdysozoa</taxon>
        <taxon>Arthropoda</taxon>
        <taxon>Hexapoda</taxon>
        <taxon>Insecta</taxon>
        <taxon>Pterygota</taxon>
        <taxon>Neoptera</taxon>
        <taxon>Endopterygota</taxon>
        <taxon>Hymenoptera</taxon>
        <taxon>Apocrita</taxon>
        <taxon>Aculeata</taxon>
        <taxon>Formicoidea</taxon>
        <taxon>Formicidae</taxon>
        <taxon>Myrmicinae</taxon>
        <taxon>Temnothorax</taxon>
    </lineage>
</organism>
<dbReference type="AlphaFoldDB" id="A0A6J1PH78"/>
<dbReference type="Proteomes" id="UP000504618">
    <property type="component" value="Unplaced"/>
</dbReference>
<sequence>MGYKYFYLRENAVPRDYSSRVTKKEQIICSMLKSKETYTTANKSVSSSKTYVLDKSAVEDHNYSNNDSTMIENDGSNTFGTQDSNHVVQKTRLYSDKKPDVIQTDFENICTAASRSTSVSSRETCILDKSAEWDHNYSRNNVSITIENDGSGIFDTQNPNHVTQRARSQSDKKCKFILIDSKNIVMLSPISHTSTNLNSKKEIDFAAKKIQKLSTNVKNMRKKNKILQQKLRRYKKKITSMKEMLNRVQNKLTSDDSLHVIKEDFIEEDFTLQIFENKVKNEDR</sequence>
<proteinExistence type="predicted"/>
<keyword evidence="2" id="KW-1185">Reference proteome</keyword>
<accession>A0A6J1PH78</accession>
<evidence type="ECO:0000313" key="3">
    <source>
        <dbReference type="RefSeq" id="XP_024868731.1"/>
    </source>
</evidence>
<reference evidence="3" key="1">
    <citation type="submission" date="2025-08" db="UniProtKB">
        <authorList>
            <consortium name="RefSeq"/>
        </authorList>
    </citation>
    <scope>IDENTIFICATION</scope>
    <source>
        <tissue evidence="3">Whole body</tissue>
    </source>
</reference>
<dbReference type="GeneID" id="112452633"/>
<dbReference type="RefSeq" id="XP_024868731.1">
    <property type="nucleotide sequence ID" value="XM_025012963.1"/>
</dbReference>
<protein>
    <submittedName>
        <fullName evidence="3">Uncharacterized protein LOC112452633 isoform X2</fullName>
    </submittedName>
</protein>
<gene>
    <name evidence="3" type="primary">LOC112452633</name>
</gene>
<evidence type="ECO:0000313" key="2">
    <source>
        <dbReference type="Proteomes" id="UP000504618"/>
    </source>
</evidence>
<evidence type="ECO:0000256" key="1">
    <source>
        <dbReference type="SAM" id="Coils"/>
    </source>
</evidence>
<name>A0A6J1PH78_9HYME</name>
<keyword evidence="1" id="KW-0175">Coiled coil</keyword>